<feature type="compositionally biased region" description="Basic residues" evidence="1">
    <location>
        <begin position="276"/>
        <end position="287"/>
    </location>
</feature>
<keyword evidence="3" id="KW-1185">Reference proteome</keyword>
<reference evidence="2 3" key="1">
    <citation type="submission" date="2020-06" db="EMBL/GenBank/DDBJ databases">
        <authorList>
            <person name="Li R."/>
            <person name="Bekaert M."/>
        </authorList>
    </citation>
    <scope>NUCLEOTIDE SEQUENCE [LARGE SCALE GENOMIC DNA]</scope>
    <source>
        <strain evidence="3">wild</strain>
    </source>
</reference>
<dbReference type="AlphaFoldDB" id="A0A6J8F2Y7"/>
<gene>
    <name evidence="2" type="ORF">MCOR_57794</name>
</gene>
<feature type="compositionally biased region" description="Polar residues" evidence="1">
    <location>
        <begin position="459"/>
        <end position="496"/>
    </location>
</feature>
<feature type="region of interest" description="Disordered" evidence="1">
    <location>
        <begin position="391"/>
        <end position="496"/>
    </location>
</feature>
<feature type="region of interest" description="Disordered" evidence="1">
    <location>
        <begin position="1"/>
        <end position="30"/>
    </location>
</feature>
<feature type="compositionally biased region" description="Polar residues" evidence="1">
    <location>
        <begin position="8"/>
        <end position="17"/>
    </location>
</feature>
<feature type="region of interest" description="Disordered" evidence="1">
    <location>
        <begin position="217"/>
        <end position="295"/>
    </location>
</feature>
<name>A0A6J8F2Y7_MYTCO</name>
<feature type="compositionally biased region" description="Polar residues" evidence="1">
    <location>
        <begin position="391"/>
        <end position="411"/>
    </location>
</feature>
<feature type="region of interest" description="Disordered" evidence="1">
    <location>
        <begin position="125"/>
        <end position="177"/>
    </location>
</feature>
<accession>A0A6J8F2Y7</accession>
<dbReference type="EMBL" id="CACVKT020010330">
    <property type="protein sequence ID" value="CAC5426045.1"/>
    <property type="molecule type" value="Genomic_DNA"/>
</dbReference>
<evidence type="ECO:0000313" key="2">
    <source>
        <dbReference type="EMBL" id="CAC5426045.1"/>
    </source>
</evidence>
<feature type="compositionally biased region" description="Polar residues" evidence="1">
    <location>
        <begin position="222"/>
        <end position="271"/>
    </location>
</feature>
<feature type="compositionally biased region" description="Basic residues" evidence="1">
    <location>
        <begin position="413"/>
        <end position="427"/>
    </location>
</feature>
<evidence type="ECO:0000256" key="1">
    <source>
        <dbReference type="SAM" id="MobiDB-lite"/>
    </source>
</evidence>
<sequence>MPSKTPKKGNTASQKRSPGTPKSPGWVSGRDAVFISPKSLSPKIANKRRTSVYQKTKIMSPGLKIPITQIISPKGVQTRSRRSSMFGVYRKGGIRLIDIPITPEAKKISPTKTRTRRTSVYQKDITKDTQQRTNRRTSVYQNNLTKDIQQRTNRRTSVYQKPKDVQPKQVTKKATEPIKLPTRRVRKRSPVETEVFINVKKQVVQSPVVSLVDVISPGKMPSHQNSPVINKSKSEGTVRTPSTAKKSQGITQLQKSVSETQSFKTPKQPVNSSKKSSVRKSSRRTSTKKLSPNESKQILVVRNTPATAKKGSVGITDEESLLITFKTPAPLGSISRSARKRKAVEKISPPAKKCILDLSPVEKVPFKTPYKLDKSPVLLLRRTPLTDVFTSTPREIQPSNTPLKPSVSTLGRKSLKRSRHTLSKTKKVSIVSDLKTPDSNRRSLTARRKGTPAKVSIENCESSSNVTLSGDSQGDQTITSIGNTTSHSSAGRCTIL</sequence>
<organism evidence="2 3">
    <name type="scientific">Mytilus coruscus</name>
    <name type="common">Sea mussel</name>
    <dbReference type="NCBI Taxonomy" id="42192"/>
    <lineage>
        <taxon>Eukaryota</taxon>
        <taxon>Metazoa</taxon>
        <taxon>Spiralia</taxon>
        <taxon>Lophotrochozoa</taxon>
        <taxon>Mollusca</taxon>
        <taxon>Bivalvia</taxon>
        <taxon>Autobranchia</taxon>
        <taxon>Pteriomorphia</taxon>
        <taxon>Mytilida</taxon>
        <taxon>Mytiloidea</taxon>
        <taxon>Mytilidae</taxon>
        <taxon>Mytilinae</taxon>
        <taxon>Mytilus</taxon>
    </lineage>
</organism>
<dbReference type="OrthoDB" id="6109756at2759"/>
<dbReference type="Proteomes" id="UP000507470">
    <property type="component" value="Unassembled WGS sequence"/>
</dbReference>
<feature type="compositionally biased region" description="Polar residues" evidence="1">
    <location>
        <begin position="136"/>
        <end position="159"/>
    </location>
</feature>
<protein>
    <submittedName>
        <fullName evidence="2">Uncharacterized protein</fullName>
    </submittedName>
</protein>
<evidence type="ECO:0000313" key="3">
    <source>
        <dbReference type="Proteomes" id="UP000507470"/>
    </source>
</evidence>
<proteinExistence type="predicted"/>